<keyword evidence="1" id="KW-0326">Glycosidase</keyword>
<proteinExistence type="predicted"/>
<name>A0A090WWH6_9FLAO</name>
<accession>A0A090WWH6</accession>
<dbReference type="RefSeq" id="WP_052416157.1">
    <property type="nucleotide sequence ID" value="NZ_BBNU01000011.1"/>
</dbReference>
<gene>
    <name evidence="1" type="ORF">JCM19274_1219</name>
</gene>
<comment type="caution">
    <text evidence="1">The sequence shown here is derived from an EMBL/GenBank/DDBJ whole genome shotgun (WGS) entry which is preliminary data.</text>
</comment>
<keyword evidence="1" id="KW-0378">Hydrolase</keyword>
<dbReference type="InterPro" id="IPR017853">
    <property type="entry name" value="GH"/>
</dbReference>
<evidence type="ECO:0000313" key="1">
    <source>
        <dbReference type="EMBL" id="GAL80593.1"/>
    </source>
</evidence>
<dbReference type="AlphaFoldDB" id="A0A090WWH6"/>
<dbReference type="EC" id="3.2.1.23" evidence="1"/>
<dbReference type="PANTHER" id="PTHR42732:SF1">
    <property type="entry name" value="BETA-MANNOSIDASE"/>
    <property type="match status" value="1"/>
</dbReference>
<dbReference type="Gene3D" id="3.20.20.80">
    <property type="entry name" value="Glycosidases"/>
    <property type="match status" value="1"/>
</dbReference>
<reference evidence="1 2" key="1">
    <citation type="journal article" date="2014" name="Genome Announc.">
        <title>Draft Genome Sequences of Marine Flavobacterium Algibacter lectus Strains SS8 and NR4.</title>
        <authorList>
            <person name="Takatani N."/>
            <person name="Nakanishi M."/>
            <person name="Meirelles P."/>
            <person name="Mino S."/>
            <person name="Suda W."/>
            <person name="Oshima K."/>
            <person name="Hattori M."/>
            <person name="Ohkuma M."/>
            <person name="Hosokawa M."/>
            <person name="Miyashita K."/>
            <person name="Thompson F.L."/>
            <person name="Niwa A."/>
            <person name="Sawabe T."/>
            <person name="Sawabe T."/>
        </authorList>
    </citation>
    <scope>NUCLEOTIDE SEQUENCE [LARGE SCALE GENOMIC DNA]</scope>
    <source>
        <strain evidence="2">JCM19274</strain>
    </source>
</reference>
<dbReference type="Proteomes" id="UP000029643">
    <property type="component" value="Unassembled WGS sequence"/>
</dbReference>
<dbReference type="InterPro" id="IPR051913">
    <property type="entry name" value="GH2_Domain-Containing"/>
</dbReference>
<dbReference type="PANTHER" id="PTHR42732">
    <property type="entry name" value="BETA-GALACTOSIDASE"/>
    <property type="match status" value="1"/>
</dbReference>
<protein>
    <submittedName>
        <fullName evidence="1">Beta-galactosidase</fullName>
        <ecNumber evidence="1">3.2.1.23</ecNumber>
    </submittedName>
</protein>
<sequence>MGGYAPYKELASQEYNDFVYGDFIWTGYDYLGEPSPYHTAKSRSSYFAPVDMVGLEKDKFYLYKSEWNEDAEVLHVFPHWSLPEMQVKKSLWFAIPLMTKPNCL</sequence>
<dbReference type="SUPFAM" id="SSF51445">
    <property type="entry name" value="(Trans)glycosidases"/>
    <property type="match status" value="1"/>
</dbReference>
<dbReference type="GO" id="GO:0004565">
    <property type="term" value="F:beta-galactosidase activity"/>
    <property type="evidence" value="ECO:0007669"/>
    <property type="project" value="UniProtKB-EC"/>
</dbReference>
<organism evidence="1 2">
    <name type="scientific">Algibacter lectus</name>
    <dbReference type="NCBI Taxonomy" id="221126"/>
    <lineage>
        <taxon>Bacteria</taxon>
        <taxon>Pseudomonadati</taxon>
        <taxon>Bacteroidota</taxon>
        <taxon>Flavobacteriia</taxon>
        <taxon>Flavobacteriales</taxon>
        <taxon>Flavobacteriaceae</taxon>
        <taxon>Algibacter</taxon>
    </lineage>
</organism>
<evidence type="ECO:0000313" key="2">
    <source>
        <dbReference type="Proteomes" id="UP000029643"/>
    </source>
</evidence>
<dbReference type="EMBL" id="BBNU01000011">
    <property type="protein sequence ID" value="GAL80593.1"/>
    <property type="molecule type" value="Genomic_DNA"/>
</dbReference>